<dbReference type="InterPro" id="IPR027417">
    <property type="entry name" value="P-loop_NTPase"/>
</dbReference>
<reference evidence="13 14" key="1">
    <citation type="submission" date="2022-03" db="EMBL/GenBank/DDBJ databases">
        <title>Sinomonas sp. isolated from a soil.</title>
        <authorList>
            <person name="Han J."/>
            <person name="Kim D.-U."/>
        </authorList>
    </citation>
    <scope>NUCLEOTIDE SEQUENCE [LARGE SCALE GENOMIC DNA]</scope>
    <source>
        <strain evidence="13 14">5-5</strain>
    </source>
</reference>
<keyword evidence="8" id="KW-0067">ATP-binding</keyword>
<dbReference type="Proteomes" id="UP001202922">
    <property type="component" value="Unassembled WGS sequence"/>
</dbReference>
<keyword evidence="9" id="KW-0460">Magnesium</keyword>
<keyword evidence="6" id="KW-0479">Metal-binding</keyword>
<comment type="subcellular location">
    <subcellularLocation>
        <location evidence="1">Cytoplasm</location>
    </subcellularLocation>
</comment>
<dbReference type="EMBL" id="JAKZBV010000001">
    <property type="protein sequence ID" value="MCH6469418.1"/>
    <property type="molecule type" value="Genomic_DNA"/>
</dbReference>
<evidence type="ECO:0000256" key="6">
    <source>
        <dbReference type="ARBA" id="ARBA00022723"/>
    </source>
</evidence>
<dbReference type="RefSeq" id="WP_241052511.1">
    <property type="nucleotide sequence ID" value="NZ_JAKZBV010000001.1"/>
</dbReference>
<sequence>MSTASPPSGDPTPAWELRARPTTAEETQALGAALGRVLEAGDLVVLTGALGAGKTTFTQGLGAGLGVRGGIISPTFVLVRIHPNLTDGPRPGGPDLVHVDAYRLEGEAEVEDLDLENWADTSVTVVEWGRGLVEDLAESWLDIELERGPLPAAAGGAAGADPEVDFDPAGAEATVDEEYDDDEPRLVVVRGFGPRWGEPPALPGAVAAEGSEDAR</sequence>
<evidence type="ECO:0000256" key="4">
    <source>
        <dbReference type="ARBA" id="ARBA00022490"/>
    </source>
</evidence>
<evidence type="ECO:0000256" key="5">
    <source>
        <dbReference type="ARBA" id="ARBA00022694"/>
    </source>
</evidence>
<comment type="similarity">
    <text evidence="2">Belongs to the TsaE family.</text>
</comment>
<dbReference type="Gene3D" id="3.40.50.300">
    <property type="entry name" value="P-loop containing nucleotide triphosphate hydrolases"/>
    <property type="match status" value="1"/>
</dbReference>
<comment type="caution">
    <text evidence="13">The sequence shown here is derived from an EMBL/GenBank/DDBJ whole genome shotgun (WGS) entry which is preliminary data.</text>
</comment>
<comment type="function">
    <text evidence="10">Required for the formation of a threonylcarbamoyl group on adenosine at position 37 (t(6)A37) in tRNAs that read codons beginning with adenine. Is involved in the transfer of the threonylcarbamoyl moiety of threonylcarbamoyl-AMP (TC-AMP) to the N6 group of A37, together with TsaD and TsaB. TsaE seems to play an indirect role in the t(6)A biosynthesis pathway, possibly in regulating the core enzymatic function of TsaD.</text>
</comment>
<dbReference type="SUPFAM" id="SSF52540">
    <property type="entry name" value="P-loop containing nucleoside triphosphate hydrolases"/>
    <property type="match status" value="1"/>
</dbReference>
<keyword evidence="7" id="KW-0547">Nucleotide-binding</keyword>
<evidence type="ECO:0000313" key="13">
    <source>
        <dbReference type="EMBL" id="MCH6469418.1"/>
    </source>
</evidence>
<keyword evidence="5" id="KW-0819">tRNA processing</keyword>
<dbReference type="NCBIfam" id="TIGR00150">
    <property type="entry name" value="T6A_YjeE"/>
    <property type="match status" value="1"/>
</dbReference>
<evidence type="ECO:0000256" key="1">
    <source>
        <dbReference type="ARBA" id="ARBA00004496"/>
    </source>
</evidence>
<evidence type="ECO:0000313" key="14">
    <source>
        <dbReference type="Proteomes" id="UP001202922"/>
    </source>
</evidence>
<dbReference type="PANTHER" id="PTHR33540:SF2">
    <property type="entry name" value="TRNA THREONYLCARBAMOYLADENOSINE BIOSYNTHESIS PROTEIN TSAE"/>
    <property type="match status" value="1"/>
</dbReference>
<accession>A0ABS9TYH1</accession>
<evidence type="ECO:0000256" key="12">
    <source>
        <dbReference type="SAM" id="MobiDB-lite"/>
    </source>
</evidence>
<evidence type="ECO:0000256" key="2">
    <source>
        <dbReference type="ARBA" id="ARBA00007599"/>
    </source>
</evidence>
<evidence type="ECO:0000256" key="7">
    <source>
        <dbReference type="ARBA" id="ARBA00022741"/>
    </source>
</evidence>
<proteinExistence type="inferred from homology"/>
<feature type="region of interest" description="Disordered" evidence="12">
    <location>
        <begin position="192"/>
        <end position="215"/>
    </location>
</feature>
<keyword evidence="14" id="KW-1185">Reference proteome</keyword>
<evidence type="ECO:0000256" key="11">
    <source>
        <dbReference type="ARBA" id="ARBA00032441"/>
    </source>
</evidence>
<name>A0ABS9TYH1_9MICC</name>
<evidence type="ECO:0000256" key="3">
    <source>
        <dbReference type="ARBA" id="ARBA00019010"/>
    </source>
</evidence>
<dbReference type="Pfam" id="PF02367">
    <property type="entry name" value="TsaE"/>
    <property type="match status" value="1"/>
</dbReference>
<gene>
    <name evidence="13" type="primary">tsaE</name>
    <name evidence="13" type="ORF">L0M17_05330</name>
</gene>
<organism evidence="13 14">
    <name type="scientific">Sinomonas terrae</name>
    <dbReference type="NCBI Taxonomy" id="2908838"/>
    <lineage>
        <taxon>Bacteria</taxon>
        <taxon>Bacillati</taxon>
        <taxon>Actinomycetota</taxon>
        <taxon>Actinomycetes</taxon>
        <taxon>Micrococcales</taxon>
        <taxon>Micrococcaceae</taxon>
        <taxon>Sinomonas</taxon>
    </lineage>
</organism>
<keyword evidence="4" id="KW-0963">Cytoplasm</keyword>
<protein>
    <recommendedName>
        <fullName evidence="3">tRNA threonylcarbamoyladenosine biosynthesis protein TsaE</fullName>
    </recommendedName>
    <alternativeName>
        <fullName evidence="11">t(6)A37 threonylcarbamoyladenosine biosynthesis protein TsaE</fullName>
    </alternativeName>
</protein>
<evidence type="ECO:0000256" key="8">
    <source>
        <dbReference type="ARBA" id="ARBA00022840"/>
    </source>
</evidence>
<evidence type="ECO:0000256" key="9">
    <source>
        <dbReference type="ARBA" id="ARBA00022842"/>
    </source>
</evidence>
<dbReference type="InterPro" id="IPR003442">
    <property type="entry name" value="T6A_TsaE"/>
</dbReference>
<dbReference type="PANTHER" id="PTHR33540">
    <property type="entry name" value="TRNA THREONYLCARBAMOYLADENOSINE BIOSYNTHESIS PROTEIN TSAE"/>
    <property type="match status" value="1"/>
</dbReference>
<evidence type="ECO:0000256" key="10">
    <source>
        <dbReference type="ARBA" id="ARBA00024908"/>
    </source>
</evidence>